<keyword evidence="4 8" id="KW-0238">DNA-binding</keyword>
<dbReference type="NCBIfam" id="NF001263">
    <property type="entry name" value="PRK00226.1-4"/>
    <property type="match status" value="1"/>
</dbReference>
<dbReference type="InterPro" id="IPR023459">
    <property type="entry name" value="Tscrpt_elong_fac_GreA/B_fam"/>
</dbReference>
<dbReference type="InterPro" id="IPR028624">
    <property type="entry name" value="Tscrpt_elong_fac_GreA/B"/>
</dbReference>
<evidence type="ECO:0000256" key="8">
    <source>
        <dbReference type="HAMAP-Rule" id="MF_00105"/>
    </source>
</evidence>
<feature type="domain" description="Transcription elongation factor GreA/GreB C-terminal" evidence="10">
    <location>
        <begin position="82"/>
        <end position="154"/>
    </location>
</feature>
<comment type="similarity">
    <text evidence="1 8 9">Belongs to the GreA/GreB family.</text>
</comment>
<keyword evidence="13" id="KW-1185">Reference proteome</keyword>
<dbReference type="Proteomes" id="UP001156882">
    <property type="component" value="Unassembled WGS sequence"/>
</dbReference>
<dbReference type="InterPro" id="IPR006359">
    <property type="entry name" value="Tscrpt_elong_fac_GreA"/>
</dbReference>
<proteinExistence type="inferred from homology"/>
<dbReference type="PANTHER" id="PTHR30437:SF4">
    <property type="entry name" value="TRANSCRIPTION ELONGATION FACTOR GREA"/>
    <property type="match status" value="1"/>
</dbReference>
<dbReference type="InterPro" id="IPR022691">
    <property type="entry name" value="Tscrpt_elong_fac_GreA/B_N"/>
</dbReference>
<feature type="domain" description="Transcription elongation factor GreA/GreB N-terminal" evidence="11">
    <location>
        <begin position="4"/>
        <end position="74"/>
    </location>
</feature>
<evidence type="ECO:0000259" key="10">
    <source>
        <dbReference type="Pfam" id="PF01272"/>
    </source>
</evidence>
<dbReference type="Gene3D" id="1.10.287.180">
    <property type="entry name" value="Transcription elongation factor, GreA/GreB, N-terminal domain"/>
    <property type="match status" value="1"/>
</dbReference>
<dbReference type="RefSeq" id="WP_284312455.1">
    <property type="nucleotide sequence ID" value="NZ_BSPC01000023.1"/>
</dbReference>
<evidence type="ECO:0000313" key="13">
    <source>
        <dbReference type="Proteomes" id="UP001156882"/>
    </source>
</evidence>
<sequence length="157" mass="17086">MDKIPMTPAGYAALEAELRERQQIERPRIIAAISEARSHGDLSENAEYHAAKEAQGHNEGRVAELEDQLSRAEVIDVTKLSGDTVKFGARVTLIDEDTEEKKTYQIVGESEADVRSGKISIGSPLARALVGKKMGVSVEVNTPKGPKAYEIANVAWN</sequence>
<dbReference type="SUPFAM" id="SSF54534">
    <property type="entry name" value="FKBP-like"/>
    <property type="match status" value="1"/>
</dbReference>
<dbReference type="InterPro" id="IPR036953">
    <property type="entry name" value="GreA/GreB_C_sf"/>
</dbReference>
<dbReference type="Gene3D" id="3.10.50.30">
    <property type="entry name" value="Transcription elongation factor, GreA/GreB, C-terminal domain"/>
    <property type="match status" value="1"/>
</dbReference>
<name>A0ABQ6CGN1_9HYPH</name>
<dbReference type="Pfam" id="PF01272">
    <property type="entry name" value="GreA_GreB"/>
    <property type="match status" value="1"/>
</dbReference>
<dbReference type="PANTHER" id="PTHR30437">
    <property type="entry name" value="TRANSCRIPTION ELONGATION FACTOR GREA"/>
    <property type="match status" value="1"/>
</dbReference>
<dbReference type="InterPro" id="IPR001437">
    <property type="entry name" value="Tscrpt_elong_fac_GreA/B_C"/>
</dbReference>
<evidence type="ECO:0000256" key="1">
    <source>
        <dbReference type="ARBA" id="ARBA00008213"/>
    </source>
</evidence>
<evidence type="ECO:0000256" key="7">
    <source>
        <dbReference type="ARBA" id="ARBA00030776"/>
    </source>
</evidence>
<evidence type="ECO:0000313" key="12">
    <source>
        <dbReference type="EMBL" id="GLS19503.1"/>
    </source>
</evidence>
<keyword evidence="5 8" id="KW-0804">Transcription</keyword>
<accession>A0ABQ6CGN1</accession>
<dbReference type="NCBIfam" id="NF001261">
    <property type="entry name" value="PRK00226.1-2"/>
    <property type="match status" value="1"/>
</dbReference>
<dbReference type="InterPro" id="IPR036805">
    <property type="entry name" value="Tscrpt_elong_fac_GreA/B_N_sf"/>
</dbReference>
<comment type="function">
    <text evidence="6 8 9">Necessary for efficient RNA polymerase transcription elongation past template-encoded arresting sites. The arresting sites in DNA have the property of trapping a certain fraction of elongating RNA polymerases that pass through, resulting in locked ternary complexes. Cleavage of the nascent transcript by cleavage factors such as GreA or GreB allows the resumption of elongation from the new 3'terminus. GreA releases sequences of 2 to 3 nucleotides.</text>
</comment>
<protein>
    <recommendedName>
        <fullName evidence="2 8">Transcription elongation factor GreA</fullName>
    </recommendedName>
    <alternativeName>
        <fullName evidence="7 8">Transcript cleavage factor GreA</fullName>
    </alternativeName>
</protein>
<evidence type="ECO:0000256" key="3">
    <source>
        <dbReference type="ARBA" id="ARBA00023015"/>
    </source>
</evidence>
<evidence type="ECO:0000256" key="5">
    <source>
        <dbReference type="ARBA" id="ARBA00023163"/>
    </source>
</evidence>
<dbReference type="HAMAP" id="MF_00105">
    <property type="entry name" value="GreA_GreB"/>
    <property type="match status" value="1"/>
</dbReference>
<evidence type="ECO:0000256" key="4">
    <source>
        <dbReference type="ARBA" id="ARBA00023125"/>
    </source>
</evidence>
<evidence type="ECO:0000256" key="9">
    <source>
        <dbReference type="RuleBase" id="RU000556"/>
    </source>
</evidence>
<dbReference type="SUPFAM" id="SSF46557">
    <property type="entry name" value="GreA transcript cleavage protein, N-terminal domain"/>
    <property type="match status" value="1"/>
</dbReference>
<comment type="caution">
    <text evidence="12">The sequence shown here is derived from an EMBL/GenBank/DDBJ whole genome shotgun (WGS) entry which is preliminary data.</text>
</comment>
<dbReference type="NCBIfam" id="TIGR01462">
    <property type="entry name" value="greA"/>
    <property type="match status" value="1"/>
</dbReference>
<evidence type="ECO:0000256" key="6">
    <source>
        <dbReference type="ARBA" id="ARBA00024916"/>
    </source>
</evidence>
<dbReference type="InterPro" id="IPR018151">
    <property type="entry name" value="TF_GreA/GreB_CS"/>
</dbReference>
<gene>
    <name evidence="8" type="primary">greA</name>
    <name evidence="12" type="ORF">GCM10007874_25200</name>
</gene>
<keyword evidence="3 8" id="KW-0805">Transcription regulation</keyword>
<dbReference type="NCBIfam" id="NF001264">
    <property type="entry name" value="PRK00226.1-5"/>
    <property type="match status" value="1"/>
</dbReference>
<organism evidence="12 13">
    <name type="scientific">Labrys miyagiensis</name>
    <dbReference type="NCBI Taxonomy" id="346912"/>
    <lineage>
        <taxon>Bacteria</taxon>
        <taxon>Pseudomonadati</taxon>
        <taxon>Pseudomonadota</taxon>
        <taxon>Alphaproteobacteria</taxon>
        <taxon>Hyphomicrobiales</taxon>
        <taxon>Xanthobacteraceae</taxon>
        <taxon>Labrys</taxon>
    </lineage>
</organism>
<evidence type="ECO:0000259" key="11">
    <source>
        <dbReference type="Pfam" id="PF03449"/>
    </source>
</evidence>
<dbReference type="PIRSF" id="PIRSF006092">
    <property type="entry name" value="GreA_GreB"/>
    <property type="match status" value="1"/>
</dbReference>
<reference evidence="13" key="1">
    <citation type="journal article" date="2019" name="Int. J. Syst. Evol. Microbiol.">
        <title>The Global Catalogue of Microorganisms (GCM) 10K type strain sequencing project: providing services to taxonomists for standard genome sequencing and annotation.</title>
        <authorList>
            <consortium name="The Broad Institute Genomics Platform"/>
            <consortium name="The Broad Institute Genome Sequencing Center for Infectious Disease"/>
            <person name="Wu L."/>
            <person name="Ma J."/>
        </authorList>
    </citation>
    <scope>NUCLEOTIDE SEQUENCE [LARGE SCALE GENOMIC DNA]</scope>
    <source>
        <strain evidence="13">NBRC 101365</strain>
    </source>
</reference>
<dbReference type="Pfam" id="PF03449">
    <property type="entry name" value="GreA_GreB_N"/>
    <property type="match status" value="1"/>
</dbReference>
<evidence type="ECO:0000256" key="2">
    <source>
        <dbReference type="ARBA" id="ARBA00013729"/>
    </source>
</evidence>
<dbReference type="PROSITE" id="PS00829">
    <property type="entry name" value="GREAB_1"/>
    <property type="match status" value="1"/>
</dbReference>
<dbReference type="EMBL" id="BSPC01000023">
    <property type="protein sequence ID" value="GLS19503.1"/>
    <property type="molecule type" value="Genomic_DNA"/>
</dbReference>